<dbReference type="Pfam" id="PF03055">
    <property type="entry name" value="RPE65"/>
    <property type="match status" value="1"/>
</dbReference>
<proteinExistence type="inferred from homology"/>
<organism evidence="5 6">
    <name type="scientific">Streptomyces xantholiticus</name>
    <dbReference type="NCBI Taxonomy" id="68285"/>
    <lineage>
        <taxon>Bacteria</taxon>
        <taxon>Bacillati</taxon>
        <taxon>Actinomycetota</taxon>
        <taxon>Actinomycetes</taxon>
        <taxon>Kitasatosporales</taxon>
        <taxon>Streptomycetaceae</taxon>
        <taxon>Streptomyces</taxon>
    </lineage>
</organism>
<accession>A0ABV1V099</accession>
<dbReference type="EC" id="1.13.11.-" evidence="4"/>
<keyword evidence="2 4" id="KW-0479">Metal-binding</keyword>
<comment type="cofactor">
    <cofactor evidence="4">
        <name>Fe(2+)</name>
        <dbReference type="ChEBI" id="CHEBI:29033"/>
    </cofactor>
    <text evidence="4">Binds 1 Fe(2+) ion per subunit.</text>
</comment>
<evidence type="ECO:0000256" key="1">
    <source>
        <dbReference type="ARBA" id="ARBA00006787"/>
    </source>
</evidence>
<dbReference type="RefSeq" id="WP_351977818.1">
    <property type="nucleotide sequence ID" value="NZ_JBEPBX010000024.1"/>
</dbReference>
<evidence type="ECO:0000256" key="2">
    <source>
        <dbReference type="ARBA" id="ARBA00022723"/>
    </source>
</evidence>
<keyword evidence="6" id="KW-1185">Reference proteome</keyword>
<protein>
    <recommendedName>
        <fullName evidence="4">Dioxygenase</fullName>
        <ecNumber evidence="4">1.13.11.-</ecNumber>
    </recommendedName>
</protein>
<dbReference type="EMBL" id="JBEPBX010000024">
    <property type="protein sequence ID" value="MER6616456.1"/>
    <property type="molecule type" value="Genomic_DNA"/>
</dbReference>
<reference evidence="5 6" key="1">
    <citation type="submission" date="2024-06" db="EMBL/GenBank/DDBJ databases">
        <title>The Natural Products Discovery Center: Release of the First 8490 Sequenced Strains for Exploring Actinobacteria Biosynthetic Diversity.</title>
        <authorList>
            <person name="Kalkreuter E."/>
            <person name="Kautsar S.A."/>
            <person name="Yang D."/>
            <person name="Bader C.D."/>
            <person name="Teijaro C.N."/>
            <person name="Fluegel L."/>
            <person name="Davis C.M."/>
            <person name="Simpson J.R."/>
            <person name="Lauterbach L."/>
            <person name="Steele A.D."/>
            <person name="Gui C."/>
            <person name="Meng S."/>
            <person name="Li G."/>
            <person name="Viehrig K."/>
            <person name="Ye F."/>
            <person name="Su P."/>
            <person name="Kiefer A.F."/>
            <person name="Nichols A."/>
            <person name="Cepeda A.J."/>
            <person name="Yan W."/>
            <person name="Fan B."/>
            <person name="Jiang Y."/>
            <person name="Adhikari A."/>
            <person name="Zheng C.-J."/>
            <person name="Schuster L."/>
            <person name="Cowan T.M."/>
            <person name="Smanski M.J."/>
            <person name="Chevrette M.G."/>
            <person name="De Carvalho L.P.S."/>
            <person name="Shen B."/>
        </authorList>
    </citation>
    <scope>NUCLEOTIDE SEQUENCE [LARGE SCALE GENOMIC DNA]</scope>
    <source>
        <strain evidence="5 6">NPDC000837</strain>
    </source>
</reference>
<name>A0ABV1V099_9ACTN</name>
<keyword evidence="3 4" id="KW-0408">Iron</keyword>
<evidence type="ECO:0000256" key="3">
    <source>
        <dbReference type="ARBA" id="ARBA00023004"/>
    </source>
</evidence>
<comment type="similarity">
    <text evidence="1 4">Belongs to the carotenoid oxygenase family.</text>
</comment>
<gene>
    <name evidence="5" type="ORF">ABT276_24390</name>
</gene>
<keyword evidence="4" id="KW-0223">Dioxygenase</keyword>
<evidence type="ECO:0000313" key="6">
    <source>
        <dbReference type="Proteomes" id="UP001445472"/>
    </source>
</evidence>
<comment type="caution">
    <text evidence="5">The sequence shown here is derived from an EMBL/GenBank/DDBJ whole genome shotgun (WGS) entry which is preliminary data.</text>
</comment>
<evidence type="ECO:0000256" key="4">
    <source>
        <dbReference type="RuleBase" id="RU364048"/>
    </source>
</evidence>
<evidence type="ECO:0000313" key="5">
    <source>
        <dbReference type="EMBL" id="MER6616456.1"/>
    </source>
</evidence>
<keyword evidence="4" id="KW-0560">Oxidoreductase</keyword>
<dbReference type="Proteomes" id="UP001445472">
    <property type="component" value="Unassembled WGS sequence"/>
</dbReference>
<dbReference type="InterPro" id="IPR004294">
    <property type="entry name" value="Carotenoid_Oase"/>
</dbReference>
<sequence length="80" mass="8269">MPGRSCPAGTPSAAVFVPAADTAREDAGQLLTVVSDFDADASRLLVLDAGGITLPPTATVHLPRRVLAVIHRAWIPDSPV</sequence>